<dbReference type="PANTHER" id="PTHR11985">
    <property type="entry name" value="GLYCEROL-3-PHOSPHATE DEHYDROGENASE"/>
    <property type="match status" value="1"/>
</dbReference>
<dbReference type="SUPFAM" id="SSF54373">
    <property type="entry name" value="FAD-linked reductases, C-terminal domain"/>
    <property type="match status" value="1"/>
</dbReference>
<comment type="similarity">
    <text evidence="2">Belongs to the FAD-dependent glycerol-3-phosphate dehydrogenase family.</text>
</comment>
<keyword evidence="3" id="KW-0285">Flavoprotein</keyword>
<dbReference type="PRINTS" id="PR01001">
    <property type="entry name" value="FADG3PDH"/>
</dbReference>
<dbReference type="EMBL" id="JACHNU010000006">
    <property type="protein sequence ID" value="MBB4664042.1"/>
    <property type="molecule type" value="Genomic_DNA"/>
</dbReference>
<accession>A0A840IGN8</accession>
<organism evidence="8 9">
    <name type="scientific">Conexibacter arvalis</name>
    <dbReference type="NCBI Taxonomy" id="912552"/>
    <lineage>
        <taxon>Bacteria</taxon>
        <taxon>Bacillati</taxon>
        <taxon>Actinomycetota</taxon>
        <taxon>Thermoleophilia</taxon>
        <taxon>Solirubrobacterales</taxon>
        <taxon>Conexibacteraceae</taxon>
        <taxon>Conexibacter</taxon>
    </lineage>
</organism>
<gene>
    <name evidence="8" type="ORF">BDZ31_003645</name>
</gene>
<evidence type="ECO:0000313" key="9">
    <source>
        <dbReference type="Proteomes" id="UP000585272"/>
    </source>
</evidence>
<dbReference type="AlphaFoldDB" id="A0A840IGN8"/>
<dbReference type="Gene3D" id="3.50.50.60">
    <property type="entry name" value="FAD/NAD(P)-binding domain"/>
    <property type="match status" value="1"/>
</dbReference>
<evidence type="ECO:0000259" key="7">
    <source>
        <dbReference type="Pfam" id="PF16901"/>
    </source>
</evidence>
<dbReference type="InterPro" id="IPR036188">
    <property type="entry name" value="FAD/NAD-bd_sf"/>
</dbReference>
<dbReference type="InterPro" id="IPR038299">
    <property type="entry name" value="DAO_C_sf"/>
</dbReference>
<dbReference type="InterPro" id="IPR031656">
    <property type="entry name" value="DAO_C"/>
</dbReference>
<dbReference type="SUPFAM" id="SSF51905">
    <property type="entry name" value="FAD/NAD(P)-binding domain"/>
    <property type="match status" value="1"/>
</dbReference>
<dbReference type="NCBIfam" id="NF009906">
    <property type="entry name" value="PRK13369.1"/>
    <property type="match status" value="1"/>
</dbReference>
<dbReference type="PANTHER" id="PTHR11985:SF15">
    <property type="entry name" value="GLYCEROL-3-PHOSPHATE DEHYDROGENASE, MITOCHONDRIAL"/>
    <property type="match status" value="1"/>
</dbReference>
<dbReference type="Pfam" id="PF16901">
    <property type="entry name" value="DAO_C"/>
    <property type="match status" value="1"/>
</dbReference>
<evidence type="ECO:0000256" key="5">
    <source>
        <dbReference type="ARBA" id="ARBA00023002"/>
    </source>
</evidence>
<comment type="caution">
    <text evidence="8">The sequence shown here is derived from an EMBL/GenBank/DDBJ whole genome shotgun (WGS) entry which is preliminary data.</text>
</comment>
<dbReference type="Gene3D" id="3.30.9.10">
    <property type="entry name" value="D-Amino Acid Oxidase, subunit A, domain 2"/>
    <property type="match status" value="1"/>
</dbReference>
<evidence type="ECO:0000256" key="4">
    <source>
        <dbReference type="ARBA" id="ARBA00022827"/>
    </source>
</evidence>
<dbReference type="Pfam" id="PF01266">
    <property type="entry name" value="DAO"/>
    <property type="match status" value="1"/>
</dbReference>
<dbReference type="PROSITE" id="PS00978">
    <property type="entry name" value="FAD_G3PDH_2"/>
    <property type="match status" value="1"/>
</dbReference>
<dbReference type="Proteomes" id="UP000585272">
    <property type="component" value="Unassembled WGS sequence"/>
</dbReference>
<dbReference type="Gene3D" id="1.10.8.870">
    <property type="entry name" value="Alpha-glycerophosphate oxidase, cap domain"/>
    <property type="match status" value="1"/>
</dbReference>
<keyword evidence="4" id="KW-0274">FAD</keyword>
<dbReference type="EC" id="1.1.5.3" evidence="8"/>
<keyword evidence="5 8" id="KW-0560">Oxidoreductase</keyword>
<dbReference type="GO" id="GO:0046168">
    <property type="term" value="P:glycerol-3-phosphate catabolic process"/>
    <property type="evidence" value="ECO:0007669"/>
    <property type="project" value="TreeGrafter"/>
</dbReference>
<feature type="domain" description="Alpha-glycerophosphate oxidase C-terminal" evidence="7">
    <location>
        <begin position="399"/>
        <end position="521"/>
    </location>
</feature>
<proteinExistence type="inferred from homology"/>
<dbReference type="InterPro" id="IPR000447">
    <property type="entry name" value="G3P_DH_FAD-dep"/>
</dbReference>
<dbReference type="InterPro" id="IPR006076">
    <property type="entry name" value="FAD-dep_OxRdtase"/>
</dbReference>
<dbReference type="GO" id="GO:0004368">
    <property type="term" value="F:glycerol-3-phosphate dehydrogenase (quinone) activity"/>
    <property type="evidence" value="ECO:0007669"/>
    <property type="project" value="UniProtKB-EC"/>
</dbReference>
<keyword evidence="9" id="KW-1185">Reference proteome</keyword>
<protein>
    <submittedName>
        <fullName evidence="8">Glycerol-3-phosphate dehydrogenase</fullName>
        <ecNumber evidence="8">1.1.5.3</ecNumber>
    </submittedName>
</protein>
<dbReference type="NCBIfam" id="NF008899">
    <property type="entry name" value="PRK12266.1"/>
    <property type="match status" value="1"/>
</dbReference>
<name>A0A840IGN8_9ACTN</name>
<evidence type="ECO:0000256" key="1">
    <source>
        <dbReference type="ARBA" id="ARBA00001974"/>
    </source>
</evidence>
<evidence type="ECO:0000256" key="3">
    <source>
        <dbReference type="ARBA" id="ARBA00022630"/>
    </source>
</evidence>
<evidence type="ECO:0000313" key="8">
    <source>
        <dbReference type="EMBL" id="MBB4664042.1"/>
    </source>
</evidence>
<evidence type="ECO:0000256" key="2">
    <source>
        <dbReference type="ARBA" id="ARBA00007330"/>
    </source>
</evidence>
<sequence length="544" mass="59574">MRNPLPQSALERPFDVIVIGAGINGAGIARDASLRGLSVLLVDKHDIGAGTTSRSTRLVHGGLRYLEHRELPLVRESLREREVLLHIAPHLVHPLSFLLPVYEEHRRGTKLIRMGMMAYDALSLDKSMSRHRMLNRAEALQREPGLRRERLRGAAAYYDAQAEYPERLSLENALDARRLGAVVLPYMRVTELQRGQGGRVSGVALHDELHEVDHVAHGAVIVNAAGPWVDRVLGPIEPAGQRMIGGTKGSHLVVEPFPGAPKEAVYAEAVEDGRPYFVVPWNGLYLIGTTDTRFEGDLDRVEATDEEVAYLVSETNKLFPEAGLSPEKVLYTYAGVRPLPAAPEGDEASITRSHVIHDHAPGVEGLLSIVGGKITTYRQLAEEVVDAVVKKLDRKAGKCRTHQIPLPGGTAYRFELFRDRFHATSGLPRATADRLLRIYGTRAAEVVDHANGRPALREPFDAETGAIGAEIAFTLQTELAETLADVLARRTMVGFGADAGLSAVDAAAEIAVRHLGWDDARAEREAARFRAEAELLRPRAYSAS</sequence>
<reference evidence="8 9" key="1">
    <citation type="submission" date="2020-08" db="EMBL/GenBank/DDBJ databases">
        <title>Genomic Encyclopedia of Archaeal and Bacterial Type Strains, Phase II (KMG-II): from individual species to whole genera.</title>
        <authorList>
            <person name="Goeker M."/>
        </authorList>
    </citation>
    <scope>NUCLEOTIDE SEQUENCE [LARGE SCALE GENOMIC DNA]</scope>
    <source>
        <strain evidence="8 9">DSM 23288</strain>
    </source>
</reference>
<evidence type="ECO:0000259" key="6">
    <source>
        <dbReference type="Pfam" id="PF01266"/>
    </source>
</evidence>
<dbReference type="RefSeq" id="WP_183343767.1">
    <property type="nucleotide sequence ID" value="NZ_JACHNU010000006.1"/>
</dbReference>
<feature type="domain" description="FAD dependent oxidoreductase" evidence="6">
    <location>
        <begin position="15"/>
        <end position="378"/>
    </location>
</feature>
<comment type="cofactor">
    <cofactor evidence="1">
        <name>FAD</name>
        <dbReference type="ChEBI" id="CHEBI:57692"/>
    </cofactor>
</comment>